<reference evidence="4 5" key="1">
    <citation type="journal article" date="2015" name="Genome Announc.">
        <title>Expanding the biotechnology potential of lactobacilli through comparative genomics of 213 strains and associated genera.</title>
        <authorList>
            <person name="Sun Z."/>
            <person name="Harris H.M."/>
            <person name="McCann A."/>
            <person name="Guo C."/>
            <person name="Argimon S."/>
            <person name="Zhang W."/>
            <person name="Yang X."/>
            <person name="Jeffery I.B."/>
            <person name="Cooney J.C."/>
            <person name="Kagawa T.F."/>
            <person name="Liu W."/>
            <person name="Song Y."/>
            <person name="Salvetti E."/>
            <person name="Wrobel A."/>
            <person name="Rasinkangas P."/>
            <person name="Parkhill J."/>
            <person name="Rea M.C."/>
            <person name="O'Sullivan O."/>
            <person name="Ritari J."/>
            <person name="Douillard F.P."/>
            <person name="Paul Ross R."/>
            <person name="Yang R."/>
            <person name="Briner A.E."/>
            <person name="Felis G.E."/>
            <person name="de Vos W.M."/>
            <person name="Barrangou R."/>
            <person name="Klaenhammer T.R."/>
            <person name="Caufield P.W."/>
            <person name="Cui Y."/>
            <person name="Zhang H."/>
            <person name="O'Toole P.W."/>
        </authorList>
    </citation>
    <scope>NUCLEOTIDE SEQUENCE [LARGE SCALE GENOMIC DNA]</scope>
    <source>
        <strain evidence="4 5">JCM 17355</strain>
    </source>
</reference>
<gene>
    <name evidence="4" type="ORF">FC88_GL001891</name>
</gene>
<feature type="compositionally biased region" description="Polar residues" evidence="2">
    <location>
        <begin position="42"/>
        <end position="64"/>
    </location>
</feature>
<protein>
    <recommendedName>
        <fullName evidence="3">Transposase TnpC homeodomain domain-containing protein</fullName>
    </recommendedName>
</protein>
<organism evidence="4 5">
    <name type="scientific">Companilactobacillus futsaii JCM 17355</name>
    <dbReference type="NCBI Taxonomy" id="1423818"/>
    <lineage>
        <taxon>Bacteria</taxon>
        <taxon>Bacillati</taxon>
        <taxon>Bacillota</taxon>
        <taxon>Bacilli</taxon>
        <taxon>Lactobacillales</taxon>
        <taxon>Lactobacillaceae</taxon>
        <taxon>Companilactobacillus</taxon>
    </lineage>
</organism>
<dbReference type="InterPro" id="IPR024463">
    <property type="entry name" value="Transposase_TnpC_homeodom"/>
</dbReference>
<dbReference type="EMBL" id="AZDO01000152">
    <property type="protein sequence ID" value="KRK90376.1"/>
    <property type="molecule type" value="Genomic_DNA"/>
</dbReference>
<feature type="region of interest" description="Disordered" evidence="2">
    <location>
        <begin position="42"/>
        <end position="90"/>
    </location>
</feature>
<proteinExistence type="predicted"/>
<dbReference type="Pfam" id="PF13007">
    <property type="entry name" value="LZ_Tnp_IS66"/>
    <property type="match status" value="1"/>
</dbReference>
<evidence type="ECO:0000256" key="1">
    <source>
        <dbReference type="SAM" id="Coils"/>
    </source>
</evidence>
<dbReference type="Proteomes" id="UP000051379">
    <property type="component" value="Unassembled WGS sequence"/>
</dbReference>
<comment type="caution">
    <text evidence="4">The sequence shown here is derived from an EMBL/GenBank/DDBJ whole genome shotgun (WGS) entry which is preliminary data.</text>
</comment>
<feature type="domain" description="Transposase TnpC homeodomain" evidence="3">
    <location>
        <begin position="25"/>
        <end position="86"/>
    </location>
</feature>
<sequence length="90" mass="10524">MEGKNMSELDECKELIRKQQVEIAELKEQIAYFTRKMFASRSEQIDPNQTSLFEEETSVFTEPEQTGEESDASTDQVQPKKRLKKHGKKR</sequence>
<keyword evidence="5" id="KW-1185">Reference proteome</keyword>
<accession>A0ABR5P2P5</accession>
<evidence type="ECO:0000259" key="3">
    <source>
        <dbReference type="Pfam" id="PF13007"/>
    </source>
</evidence>
<feature type="compositionally biased region" description="Basic residues" evidence="2">
    <location>
        <begin position="79"/>
        <end position="90"/>
    </location>
</feature>
<feature type="coiled-coil region" evidence="1">
    <location>
        <begin position="9"/>
        <end position="36"/>
    </location>
</feature>
<name>A0ABR5P2P5_9LACO</name>
<evidence type="ECO:0000313" key="5">
    <source>
        <dbReference type="Proteomes" id="UP000051379"/>
    </source>
</evidence>
<evidence type="ECO:0000313" key="4">
    <source>
        <dbReference type="EMBL" id="KRK90376.1"/>
    </source>
</evidence>
<evidence type="ECO:0000256" key="2">
    <source>
        <dbReference type="SAM" id="MobiDB-lite"/>
    </source>
</evidence>
<keyword evidence="1" id="KW-0175">Coiled coil</keyword>